<evidence type="ECO:0000256" key="1">
    <source>
        <dbReference type="SAM" id="SignalP"/>
    </source>
</evidence>
<evidence type="ECO:0000313" key="2">
    <source>
        <dbReference type="EMBL" id="GAA4248753.1"/>
    </source>
</evidence>
<evidence type="ECO:0000313" key="3">
    <source>
        <dbReference type="Proteomes" id="UP001500620"/>
    </source>
</evidence>
<keyword evidence="1" id="KW-0732">Signal</keyword>
<feature type="chain" id="PRO_5046851783" evidence="1">
    <location>
        <begin position="34"/>
        <end position="70"/>
    </location>
</feature>
<feature type="signal peptide" evidence="1">
    <location>
        <begin position="1"/>
        <end position="33"/>
    </location>
</feature>
<dbReference type="EMBL" id="BAABAT010000006">
    <property type="protein sequence ID" value="GAA4248753.1"/>
    <property type="molecule type" value="Genomic_DNA"/>
</dbReference>
<gene>
    <name evidence="2" type="ORF">GCM10022255_030060</name>
</gene>
<reference evidence="3" key="1">
    <citation type="journal article" date="2019" name="Int. J. Syst. Evol. Microbiol.">
        <title>The Global Catalogue of Microorganisms (GCM) 10K type strain sequencing project: providing services to taxonomists for standard genome sequencing and annotation.</title>
        <authorList>
            <consortium name="The Broad Institute Genomics Platform"/>
            <consortium name="The Broad Institute Genome Sequencing Center for Infectious Disease"/>
            <person name="Wu L."/>
            <person name="Ma J."/>
        </authorList>
    </citation>
    <scope>NUCLEOTIDE SEQUENCE [LARGE SCALE GENOMIC DNA]</scope>
    <source>
        <strain evidence="3">JCM 17441</strain>
    </source>
</reference>
<protein>
    <submittedName>
        <fullName evidence="2">Uncharacterized protein</fullName>
    </submittedName>
</protein>
<organism evidence="2 3">
    <name type="scientific">Dactylosporangium darangshiense</name>
    <dbReference type="NCBI Taxonomy" id="579108"/>
    <lineage>
        <taxon>Bacteria</taxon>
        <taxon>Bacillati</taxon>
        <taxon>Actinomycetota</taxon>
        <taxon>Actinomycetes</taxon>
        <taxon>Micromonosporales</taxon>
        <taxon>Micromonosporaceae</taxon>
        <taxon>Dactylosporangium</taxon>
    </lineage>
</organism>
<name>A0ABP8D6T2_9ACTN</name>
<comment type="caution">
    <text evidence="2">The sequence shown here is derived from an EMBL/GenBank/DDBJ whole genome shotgun (WGS) entry which is preliminary data.</text>
</comment>
<dbReference type="Proteomes" id="UP001500620">
    <property type="component" value="Unassembled WGS sequence"/>
</dbReference>
<keyword evidence="3" id="KW-1185">Reference proteome</keyword>
<proteinExistence type="predicted"/>
<sequence>MREKTLGRWIMRLAVTIGVGTAALGLSATVAQADVALSAPRYQAVIADVTQTAARAVTPPVYVVQDWDWT</sequence>
<dbReference type="RefSeq" id="WP_345126450.1">
    <property type="nucleotide sequence ID" value="NZ_BAABAT010000006.1"/>
</dbReference>
<accession>A0ABP8D6T2</accession>